<keyword evidence="9" id="KW-1185">Reference proteome</keyword>
<protein>
    <recommendedName>
        <fullName evidence="10">Beta-fructofuranosidase</fullName>
    </recommendedName>
</protein>
<comment type="similarity">
    <text evidence="1 4">Belongs to the glycosyl hydrolase 32 family.</text>
</comment>
<dbReference type="Pfam" id="PF00251">
    <property type="entry name" value="Glyco_hydro_32N"/>
    <property type="match status" value="1"/>
</dbReference>
<dbReference type="InterPro" id="IPR013320">
    <property type="entry name" value="ConA-like_dom_sf"/>
</dbReference>
<dbReference type="InterPro" id="IPR001362">
    <property type="entry name" value="Glyco_hydro_32"/>
</dbReference>
<evidence type="ECO:0000259" key="7">
    <source>
        <dbReference type="Pfam" id="PF08244"/>
    </source>
</evidence>
<comment type="caution">
    <text evidence="8">The sequence shown here is derived from an EMBL/GenBank/DDBJ whole genome shotgun (WGS) entry which is preliminary data.</text>
</comment>
<dbReference type="PANTHER" id="PTHR31953">
    <property type="entry name" value="BETA-FRUCTOFURANOSIDASE, INSOLUBLE ISOENZYME CWINV1-RELATED"/>
    <property type="match status" value="1"/>
</dbReference>
<dbReference type="GO" id="GO:0004553">
    <property type="term" value="F:hydrolase activity, hydrolyzing O-glycosyl compounds"/>
    <property type="evidence" value="ECO:0007669"/>
    <property type="project" value="InterPro"/>
</dbReference>
<evidence type="ECO:0000313" key="8">
    <source>
        <dbReference type="EMBL" id="KAG0586412.1"/>
    </source>
</evidence>
<dbReference type="InterPro" id="IPR013148">
    <property type="entry name" value="Glyco_hydro_32_N"/>
</dbReference>
<dbReference type="InterPro" id="IPR023296">
    <property type="entry name" value="Glyco_hydro_beta-prop_sf"/>
</dbReference>
<evidence type="ECO:0000256" key="3">
    <source>
        <dbReference type="ARBA" id="ARBA00023295"/>
    </source>
</evidence>
<dbReference type="CDD" id="cd18624">
    <property type="entry name" value="GH32_Fruct1-like"/>
    <property type="match status" value="1"/>
</dbReference>
<organism evidence="8 9">
    <name type="scientific">Ceratodon purpureus</name>
    <name type="common">Fire moss</name>
    <name type="synonym">Dicranum purpureum</name>
    <dbReference type="NCBI Taxonomy" id="3225"/>
    <lineage>
        <taxon>Eukaryota</taxon>
        <taxon>Viridiplantae</taxon>
        <taxon>Streptophyta</taxon>
        <taxon>Embryophyta</taxon>
        <taxon>Bryophyta</taxon>
        <taxon>Bryophytina</taxon>
        <taxon>Bryopsida</taxon>
        <taxon>Dicranidae</taxon>
        <taxon>Pseudoditrichales</taxon>
        <taxon>Ditrichaceae</taxon>
        <taxon>Ceratodon</taxon>
    </lineage>
</organism>
<feature type="domain" description="Glycosyl hydrolase family 32 C-terminal" evidence="7">
    <location>
        <begin position="398"/>
        <end position="606"/>
    </location>
</feature>
<evidence type="ECO:0000313" key="9">
    <source>
        <dbReference type="Proteomes" id="UP000822688"/>
    </source>
</evidence>
<proteinExistence type="inferred from homology"/>
<keyword evidence="5" id="KW-0732">Signal</keyword>
<evidence type="ECO:0008006" key="10">
    <source>
        <dbReference type="Google" id="ProtNLM"/>
    </source>
</evidence>
<feature type="domain" description="Glycosyl hydrolase family 32 N-terminal" evidence="6">
    <location>
        <begin position="70"/>
        <end position="394"/>
    </location>
</feature>
<dbReference type="SUPFAM" id="SSF75005">
    <property type="entry name" value="Arabinanase/levansucrase/invertase"/>
    <property type="match status" value="1"/>
</dbReference>
<dbReference type="PROSITE" id="PS00609">
    <property type="entry name" value="GLYCOSYL_HYDROL_F32"/>
    <property type="match status" value="1"/>
</dbReference>
<dbReference type="Proteomes" id="UP000822688">
    <property type="component" value="Chromosome 2"/>
</dbReference>
<dbReference type="EMBL" id="CM026422">
    <property type="protein sequence ID" value="KAG0586412.1"/>
    <property type="molecule type" value="Genomic_DNA"/>
</dbReference>
<reference evidence="8" key="1">
    <citation type="submission" date="2020-06" db="EMBL/GenBank/DDBJ databases">
        <title>WGS assembly of Ceratodon purpureus strain R40.</title>
        <authorList>
            <person name="Carey S.B."/>
            <person name="Jenkins J."/>
            <person name="Shu S."/>
            <person name="Lovell J.T."/>
            <person name="Sreedasyam A."/>
            <person name="Maumus F."/>
            <person name="Tiley G.P."/>
            <person name="Fernandez-Pozo N."/>
            <person name="Barry K."/>
            <person name="Chen C."/>
            <person name="Wang M."/>
            <person name="Lipzen A."/>
            <person name="Daum C."/>
            <person name="Saski C.A."/>
            <person name="Payton A.C."/>
            <person name="Mcbreen J.C."/>
            <person name="Conrad R.E."/>
            <person name="Kollar L.M."/>
            <person name="Olsson S."/>
            <person name="Huttunen S."/>
            <person name="Landis J.B."/>
            <person name="Wickett N.J."/>
            <person name="Johnson M.G."/>
            <person name="Rensing S.A."/>
            <person name="Grimwood J."/>
            <person name="Schmutz J."/>
            <person name="Mcdaniel S.F."/>
        </authorList>
    </citation>
    <scope>NUCLEOTIDE SEQUENCE</scope>
    <source>
        <strain evidence="8">R40</strain>
    </source>
</reference>
<evidence type="ECO:0000259" key="6">
    <source>
        <dbReference type="Pfam" id="PF00251"/>
    </source>
</evidence>
<name>A0A8T0ITC6_CERPU</name>
<keyword evidence="3 4" id="KW-0326">Glycosidase</keyword>
<dbReference type="Gene3D" id="2.60.120.560">
    <property type="entry name" value="Exo-inulinase, domain 1"/>
    <property type="match status" value="1"/>
</dbReference>
<dbReference type="Gene3D" id="2.115.10.20">
    <property type="entry name" value="Glycosyl hydrolase domain, family 43"/>
    <property type="match status" value="1"/>
</dbReference>
<dbReference type="InterPro" id="IPR013189">
    <property type="entry name" value="Glyco_hydro_32_C"/>
</dbReference>
<feature type="signal peptide" evidence="5">
    <location>
        <begin position="1"/>
        <end position="30"/>
    </location>
</feature>
<dbReference type="SUPFAM" id="SSF49899">
    <property type="entry name" value="Concanavalin A-like lectins/glucanases"/>
    <property type="match status" value="1"/>
</dbReference>
<dbReference type="InterPro" id="IPR018053">
    <property type="entry name" value="Glyco_hydro_32_AS"/>
</dbReference>
<feature type="chain" id="PRO_5035813111" description="Beta-fructofuranosidase" evidence="5">
    <location>
        <begin position="31"/>
        <end position="615"/>
    </location>
</feature>
<gene>
    <name evidence="8" type="ORF">KC19_2G088700</name>
</gene>
<dbReference type="InterPro" id="IPR050551">
    <property type="entry name" value="Fructan_Metab_Enzymes"/>
</dbReference>
<evidence type="ECO:0000256" key="1">
    <source>
        <dbReference type="ARBA" id="ARBA00009902"/>
    </source>
</evidence>
<evidence type="ECO:0000256" key="2">
    <source>
        <dbReference type="ARBA" id="ARBA00022801"/>
    </source>
</evidence>
<dbReference type="Pfam" id="PF08244">
    <property type="entry name" value="Glyco_hydro_32C"/>
    <property type="match status" value="1"/>
</dbReference>
<sequence>MKRLLTSSRSCRLVRVAICEAMLLAHLLSAIPVPDVEDVSRIIPDTVADAKSPQNESSMSRRQPYRTGFHFQPKRNWMNDPNGPFFYKGWYHLFYQYNPEGAIWGNIIWGHAVSHDLVHWRYLEPALKTDHWYDIRGVWSGSATFLEDNTPVLVYTGWSNGTEQMQNLAFPEDPGDPLLRKWVKHPGNPILVTPDGYMSSQFRDPSTAWKGEDGLWRMIVGAFMNASFGSQGGVALLFKSSNFVAWNRTPTPLYWVQTTGMWECPDFFPVHVALMQGLETSAHGDQVKHVLKVSMDSWKHDYYSVGTYNRTTDTYKPEISSAMEPGIGLRYDYGKFYASKTFFDPARNRRILWGWVNESSSIADDVAKGWSSVMALPRGIWLDPGASNVLIQWPIDEILTLRQDEVTLRDVRLAPGSTLELSDVRGVQLDIEVLFAMPELDKRNDLSDEDDVDLVYDLGSVRCKELASGVVSRSQSKEFGPFGLYVLASEDTEERTAVFFHLVHFRNFGWQGLICSDQSNSTLAEDADKTTYGSYVHVAEGDQALSLRVLVDHSIVESFAQGGRTVVTSRVYPQFLAHNRASAAARMFLFNDAAAEVVVKSITVWHMDDIKRRNL</sequence>
<dbReference type="SMART" id="SM00640">
    <property type="entry name" value="Glyco_32"/>
    <property type="match status" value="1"/>
</dbReference>
<keyword evidence="2 4" id="KW-0378">Hydrolase</keyword>
<dbReference type="GO" id="GO:0005975">
    <property type="term" value="P:carbohydrate metabolic process"/>
    <property type="evidence" value="ECO:0007669"/>
    <property type="project" value="InterPro"/>
</dbReference>
<evidence type="ECO:0000256" key="4">
    <source>
        <dbReference type="RuleBase" id="RU362110"/>
    </source>
</evidence>
<accession>A0A8T0ITC6</accession>
<dbReference type="AlphaFoldDB" id="A0A8T0ITC6"/>
<evidence type="ECO:0000256" key="5">
    <source>
        <dbReference type="SAM" id="SignalP"/>
    </source>
</evidence>